<reference evidence="1" key="2">
    <citation type="submission" date="2020-11" db="EMBL/GenBank/DDBJ databases">
        <authorList>
            <person name="McCartney M.A."/>
            <person name="Auch B."/>
            <person name="Kono T."/>
            <person name="Mallez S."/>
            <person name="Becker A."/>
            <person name="Gohl D.M."/>
            <person name="Silverstein K.A.T."/>
            <person name="Koren S."/>
            <person name="Bechman K.B."/>
            <person name="Herman A."/>
            <person name="Abrahante J.E."/>
            <person name="Garbe J."/>
        </authorList>
    </citation>
    <scope>NUCLEOTIDE SEQUENCE</scope>
    <source>
        <strain evidence="1">Duluth1</strain>
        <tissue evidence="1">Whole animal</tissue>
    </source>
</reference>
<reference evidence="1" key="1">
    <citation type="journal article" date="2019" name="bioRxiv">
        <title>The Genome of the Zebra Mussel, Dreissena polymorpha: A Resource for Invasive Species Research.</title>
        <authorList>
            <person name="McCartney M.A."/>
            <person name="Auch B."/>
            <person name="Kono T."/>
            <person name="Mallez S."/>
            <person name="Zhang Y."/>
            <person name="Obille A."/>
            <person name="Becker A."/>
            <person name="Abrahante J.E."/>
            <person name="Garbe J."/>
            <person name="Badalamenti J.P."/>
            <person name="Herman A."/>
            <person name="Mangelson H."/>
            <person name="Liachko I."/>
            <person name="Sullivan S."/>
            <person name="Sone E.D."/>
            <person name="Koren S."/>
            <person name="Silverstein K.A.T."/>
            <person name="Beckman K.B."/>
            <person name="Gohl D.M."/>
        </authorList>
    </citation>
    <scope>NUCLEOTIDE SEQUENCE</scope>
    <source>
        <strain evidence="1">Duluth1</strain>
        <tissue evidence="1">Whole animal</tissue>
    </source>
</reference>
<evidence type="ECO:0000313" key="1">
    <source>
        <dbReference type="EMBL" id="KAH3740260.1"/>
    </source>
</evidence>
<gene>
    <name evidence="1" type="ORF">DPMN_046962</name>
</gene>
<evidence type="ECO:0000313" key="2">
    <source>
        <dbReference type="Proteomes" id="UP000828390"/>
    </source>
</evidence>
<protein>
    <submittedName>
        <fullName evidence="1">Uncharacterized protein</fullName>
    </submittedName>
</protein>
<accession>A0A9D4HYP1</accession>
<keyword evidence="2" id="KW-1185">Reference proteome</keyword>
<proteinExistence type="predicted"/>
<dbReference type="AlphaFoldDB" id="A0A9D4HYP1"/>
<organism evidence="1 2">
    <name type="scientific">Dreissena polymorpha</name>
    <name type="common">Zebra mussel</name>
    <name type="synonym">Mytilus polymorpha</name>
    <dbReference type="NCBI Taxonomy" id="45954"/>
    <lineage>
        <taxon>Eukaryota</taxon>
        <taxon>Metazoa</taxon>
        <taxon>Spiralia</taxon>
        <taxon>Lophotrochozoa</taxon>
        <taxon>Mollusca</taxon>
        <taxon>Bivalvia</taxon>
        <taxon>Autobranchia</taxon>
        <taxon>Heteroconchia</taxon>
        <taxon>Euheterodonta</taxon>
        <taxon>Imparidentia</taxon>
        <taxon>Neoheterodontei</taxon>
        <taxon>Myida</taxon>
        <taxon>Dreissenoidea</taxon>
        <taxon>Dreissenidae</taxon>
        <taxon>Dreissena</taxon>
    </lineage>
</organism>
<dbReference type="EMBL" id="JAIWYP010000011">
    <property type="protein sequence ID" value="KAH3740260.1"/>
    <property type="molecule type" value="Genomic_DNA"/>
</dbReference>
<name>A0A9D4HYP1_DREPO</name>
<sequence length="51" mass="5500">MTVLTAGAQLSSATCSIFRVPEPNIGMVPITVRVLAPYGWTMFGALEMRTI</sequence>
<comment type="caution">
    <text evidence="1">The sequence shown here is derived from an EMBL/GenBank/DDBJ whole genome shotgun (WGS) entry which is preliminary data.</text>
</comment>
<dbReference type="Proteomes" id="UP000828390">
    <property type="component" value="Unassembled WGS sequence"/>
</dbReference>